<organism evidence="3 5">
    <name type="scientific">Vibrio fluvialis</name>
    <dbReference type="NCBI Taxonomy" id="676"/>
    <lineage>
        <taxon>Bacteria</taxon>
        <taxon>Pseudomonadati</taxon>
        <taxon>Pseudomonadota</taxon>
        <taxon>Gammaproteobacteria</taxon>
        <taxon>Vibrionales</taxon>
        <taxon>Vibrionaceae</taxon>
        <taxon>Vibrio</taxon>
    </lineage>
</organism>
<dbReference type="EMBL" id="UHIP01000001">
    <property type="protein sequence ID" value="SUP24394.1"/>
    <property type="molecule type" value="Genomic_DNA"/>
</dbReference>
<keyword evidence="1" id="KW-0812">Transmembrane</keyword>
<reference evidence="3 5" key="3">
    <citation type="submission" date="2018-06" db="EMBL/GenBank/DDBJ databases">
        <authorList>
            <consortium name="Pathogen Informatics"/>
            <person name="Doyle S."/>
        </authorList>
    </citation>
    <scope>NUCLEOTIDE SEQUENCE [LARGE SCALE GENOMIC DNA]</scope>
    <source>
        <strain evidence="3 5">NCTC11327</strain>
    </source>
</reference>
<dbReference type="GeneID" id="29386318"/>
<accession>A0AAX2LMZ0</accession>
<evidence type="ECO:0000313" key="3">
    <source>
        <dbReference type="EMBL" id="SUP24394.1"/>
    </source>
</evidence>
<dbReference type="Proteomes" id="UP000057088">
    <property type="component" value="Chromosome 2"/>
</dbReference>
<feature type="transmembrane region" description="Helical" evidence="1">
    <location>
        <begin position="12"/>
        <end position="30"/>
    </location>
</feature>
<sequence>MAAEKLTKHRLAQIIITLAILVGAFFWRTITYRDVPTQECIPEPKCSLFVNGQKITVTKSEEFPGVYIIRPIPVDWSLESNDELVRDGEEVQLKVIRNNSKTNSAININDSVNINIIN</sequence>
<dbReference type="EMBL" id="CP014035">
    <property type="protein sequence ID" value="AMF94487.1"/>
    <property type="molecule type" value="Genomic_DNA"/>
</dbReference>
<evidence type="ECO:0000313" key="2">
    <source>
        <dbReference type="EMBL" id="AMF94487.1"/>
    </source>
</evidence>
<dbReference type="RefSeq" id="WP_020331079.1">
    <property type="nucleotide sequence ID" value="NZ_AP028128.1"/>
</dbReference>
<evidence type="ECO:0000313" key="4">
    <source>
        <dbReference type="Proteomes" id="UP000057088"/>
    </source>
</evidence>
<dbReference type="Proteomes" id="UP000254626">
    <property type="component" value="Unassembled WGS sequence"/>
</dbReference>
<reference evidence="2" key="2">
    <citation type="submission" date="2018-01" db="EMBL/GenBank/DDBJ databases">
        <title>FDA dAtabase for Regulatory Grade micrObial Sequences (FDA-ARGOS): Supporting development and validation of Infectious Disease Dx tests.</title>
        <authorList>
            <person name="Hoffmann M."/>
            <person name="Allard M."/>
            <person name="Evans P."/>
            <person name="Brown E."/>
            <person name="Tallon L."/>
            <person name="Sadzewicz L."/>
            <person name="Sengamalay N."/>
            <person name="Ott S."/>
            <person name="Godinez A."/>
            <person name="Nagaraj S."/>
            <person name="Vyas G."/>
            <person name="Aluvathingal J."/>
            <person name="Nadendla S."/>
            <person name="Geyer C."/>
            <person name="Sichtig H."/>
        </authorList>
    </citation>
    <scope>NUCLEOTIDE SEQUENCE</scope>
    <source>
        <strain evidence="2">ATCC 33809</strain>
    </source>
</reference>
<proteinExistence type="predicted"/>
<evidence type="ECO:0000313" key="5">
    <source>
        <dbReference type="Proteomes" id="UP000254626"/>
    </source>
</evidence>
<keyword evidence="4" id="KW-1185">Reference proteome</keyword>
<gene>
    <name evidence="2" type="ORF">AL536_13515</name>
    <name evidence="3" type="ORF">NCTC11327_01445</name>
</gene>
<reference evidence="4" key="1">
    <citation type="submission" date="2015-12" db="EMBL/GenBank/DDBJ databases">
        <title>FDA dAtabase for Regulatory Grade micrObial Sequences (FDA-ARGOS): Supporting development and validation of Infectious Disease Dx tests.</title>
        <authorList>
            <person name="Hoffmann M."/>
            <person name="Allard M."/>
            <person name="Evans P."/>
            <person name="Brown E."/>
            <person name="Tallon L.J."/>
            <person name="Sadzewicz L."/>
            <person name="Sengamalay N."/>
            <person name="Ott S."/>
            <person name="Godinez A."/>
            <person name="Nagaraj S."/>
            <person name="Vyas G."/>
            <person name="Aluvathingal J."/>
            <person name="Nadendla S."/>
            <person name="Geyer C."/>
            <person name="Sichtig H."/>
        </authorList>
    </citation>
    <scope>NUCLEOTIDE SEQUENCE [LARGE SCALE GENOMIC DNA]</scope>
    <source>
        <strain evidence="4">ATCC 33809</strain>
    </source>
</reference>
<keyword evidence="1" id="KW-0472">Membrane</keyword>
<dbReference type="AlphaFoldDB" id="A0AAX2LMZ0"/>
<evidence type="ECO:0000256" key="1">
    <source>
        <dbReference type="SAM" id="Phobius"/>
    </source>
</evidence>
<protein>
    <submittedName>
        <fullName evidence="3">Uncharacterized protein</fullName>
    </submittedName>
</protein>
<name>A0AAX2LMZ0_VIBFL</name>
<keyword evidence="1" id="KW-1133">Transmembrane helix</keyword>
<dbReference type="KEGG" id="vfl:AL536_13515"/>